<reference evidence="4" key="1">
    <citation type="journal article" date="2020" name="Stud. Mycol.">
        <title>101 Dothideomycetes genomes: a test case for predicting lifestyles and emergence of pathogens.</title>
        <authorList>
            <person name="Haridas S."/>
            <person name="Albert R."/>
            <person name="Binder M."/>
            <person name="Bloem J."/>
            <person name="Labutti K."/>
            <person name="Salamov A."/>
            <person name="Andreopoulos B."/>
            <person name="Baker S."/>
            <person name="Barry K."/>
            <person name="Bills G."/>
            <person name="Bluhm B."/>
            <person name="Cannon C."/>
            <person name="Castanera R."/>
            <person name="Culley D."/>
            <person name="Daum C."/>
            <person name="Ezra D."/>
            <person name="Gonzalez J."/>
            <person name="Henrissat B."/>
            <person name="Kuo A."/>
            <person name="Liang C."/>
            <person name="Lipzen A."/>
            <person name="Lutzoni F."/>
            <person name="Magnuson J."/>
            <person name="Mondo S."/>
            <person name="Nolan M."/>
            <person name="Ohm R."/>
            <person name="Pangilinan J."/>
            <person name="Park H.-J."/>
            <person name="Ramirez L."/>
            <person name="Alfaro M."/>
            <person name="Sun H."/>
            <person name="Tritt A."/>
            <person name="Yoshinaga Y."/>
            <person name="Zwiers L.-H."/>
            <person name="Turgeon B."/>
            <person name="Goodwin S."/>
            <person name="Spatafora J."/>
            <person name="Crous P."/>
            <person name="Grigoriev I."/>
        </authorList>
    </citation>
    <scope>NUCLEOTIDE SEQUENCE</scope>
    <source>
        <strain evidence="4">CBS 110217</strain>
    </source>
</reference>
<dbReference type="InterPro" id="IPR035979">
    <property type="entry name" value="RBD_domain_sf"/>
</dbReference>
<dbReference type="InterPro" id="IPR000504">
    <property type="entry name" value="RRM_dom"/>
</dbReference>
<organism evidence="4 5">
    <name type="scientific">Setomelanomma holmii</name>
    <dbReference type="NCBI Taxonomy" id="210430"/>
    <lineage>
        <taxon>Eukaryota</taxon>
        <taxon>Fungi</taxon>
        <taxon>Dikarya</taxon>
        <taxon>Ascomycota</taxon>
        <taxon>Pezizomycotina</taxon>
        <taxon>Dothideomycetes</taxon>
        <taxon>Pleosporomycetidae</taxon>
        <taxon>Pleosporales</taxon>
        <taxon>Pleosporineae</taxon>
        <taxon>Phaeosphaeriaceae</taxon>
        <taxon>Setomelanomma</taxon>
    </lineage>
</organism>
<evidence type="ECO:0000256" key="2">
    <source>
        <dbReference type="ARBA" id="ARBA00022884"/>
    </source>
</evidence>
<name>A0A9P4HJU9_9PLEO</name>
<protein>
    <recommendedName>
        <fullName evidence="3">RRM domain-containing protein</fullName>
    </recommendedName>
</protein>
<gene>
    <name evidence="4" type="ORF">EK21DRAFT_84984</name>
</gene>
<dbReference type="SUPFAM" id="SSF54928">
    <property type="entry name" value="RNA-binding domain, RBD"/>
    <property type="match status" value="1"/>
</dbReference>
<feature type="domain" description="RRM" evidence="3">
    <location>
        <begin position="145"/>
        <end position="188"/>
    </location>
</feature>
<evidence type="ECO:0000313" key="4">
    <source>
        <dbReference type="EMBL" id="KAF2034865.1"/>
    </source>
</evidence>
<dbReference type="AlphaFoldDB" id="A0A9P4HJU9"/>
<evidence type="ECO:0000256" key="1">
    <source>
        <dbReference type="ARBA" id="ARBA00022737"/>
    </source>
</evidence>
<dbReference type="EMBL" id="ML978159">
    <property type="protein sequence ID" value="KAF2034865.1"/>
    <property type="molecule type" value="Genomic_DNA"/>
</dbReference>
<dbReference type="PANTHER" id="PTHR47640">
    <property type="entry name" value="TRNA SELENOCYSTEINE 1-ASSOCIATED PROTEIN 1-RELATED-RELATED"/>
    <property type="match status" value="1"/>
</dbReference>
<dbReference type="PANTHER" id="PTHR47640:SF10">
    <property type="entry name" value="TRNA SELENOCYSTEINE 1-ASSOCIATED PROTEIN 1-RELATED"/>
    <property type="match status" value="1"/>
</dbReference>
<evidence type="ECO:0000313" key="5">
    <source>
        <dbReference type="Proteomes" id="UP000799777"/>
    </source>
</evidence>
<dbReference type="OrthoDB" id="3045089at2759"/>
<keyword evidence="1" id="KW-0677">Repeat</keyword>
<keyword evidence="2" id="KW-0694">RNA-binding</keyword>
<proteinExistence type="predicted"/>
<dbReference type="InterPro" id="IPR050825">
    <property type="entry name" value="RBM42_RBP45_47-like"/>
</dbReference>
<comment type="caution">
    <text evidence="4">The sequence shown here is derived from an EMBL/GenBank/DDBJ whole genome shotgun (WGS) entry which is preliminary data.</text>
</comment>
<dbReference type="GO" id="GO:0005829">
    <property type="term" value="C:cytosol"/>
    <property type="evidence" value="ECO:0007669"/>
    <property type="project" value="TreeGrafter"/>
</dbReference>
<dbReference type="Proteomes" id="UP000799777">
    <property type="component" value="Unassembled WGS sequence"/>
</dbReference>
<dbReference type="Gene3D" id="3.30.70.330">
    <property type="match status" value="1"/>
</dbReference>
<sequence length="196" mass="21357">MPAECDYKMLSVIIQRRFEVGVGSVDVQAGNYELAFTNKRSTLVTAETDLLPGTAVTMAIIISTSTPSDAACPMPRCGLSKATALPGGALICLDCGVNYNRANKKRRRLEEVFDNAASSDEMFEDQSSHCVLRAHVVNTKMMATSAKIIADPITKMSRGYGVVGFTNYEDHHMALWEMQGVYCGNRPMRISHVVAG</sequence>
<dbReference type="Pfam" id="PF00076">
    <property type="entry name" value="RRM_1"/>
    <property type="match status" value="1"/>
</dbReference>
<keyword evidence="5" id="KW-1185">Reference proteome</keyword>
<dbReference type="GO" id="GO:0003729">
    <property type="term" value="F:mRNA binding"/>
    <property type="evidence" value="ECO:0007669"/>
    <property type="project" value="InterPro"/>
</dbReference>
<dbReference type="InterPro" id="IPR012677">
    <property type="entry name" value="Nucleotide-bd_a/b_plait_sf"/>
</dbReference>
<dbReference type="GO" id="GO:0006376">
    <property type="term" value="P:mRNA splice site recognition"/>
    <property type="evidence" value="ECO:0007669"/>
    <property type="project" value="TreeGrafter"/>
</dbReference>
<accession>A0A9P4HJU9</accession>
<evidence type="ECO:0000259" key="3">
    <source>
        <dbReference type="Pfam" id="PF00076"/>
    </source>
</evidence>